<dbReference type="PANTHER" id="PTHR47331">
    <property type="entry name" value="PHD-TYPE DOMAIN-CONTAINING PROTEIN"/>
    <property type="match status" value="1"/>
</dbReference>
<dbReference type="Pfam" id="PF05380">
    <property type="entry name" value="Peptidase_A17"/>
    <property type="match status" value="1"/>
</dbReference>
<organism evidence="1 2">
    <name type="scientific">Folsomia candida</name>
    <name type="common">Springtail</name>
    <dbReference type="NCBI Taxonomy" id="158441"/>
    <lineage>
        <taxon>Eukaryota</taxon>
        <taxon>Metazoa</taxon>
        <taxon>Ecdysozoa</taxon>
        <taxon>Arthropoda</taxon>
        <taxon>Hexapoda</taxon>
        <taxon>Collembola</taxon>
        <taxon>Entomobryomorpha</taxon>
        <taxon>Isotomoidea</taxon>
        <taxon>Isotomidae</taxon>
        <taxon>Proisotominae</taxon>
        <taxon>Folsomia</taxon>
    </lineage>
</organism>
<accession>A0A226CTT8</accession>
<dbReference type="AlphaFoldDB" id="A0A226CTT8"/>
<evidence type="ECO:0000313" key="1">
    <source>
        <dbReference type="EMBL" id="OXA36875.1"/>
    </source>
</evidence>
<name>A0A226CTT8_FOLCA</name>
<protein>
    <submittedName>
        <fullName evidence="1">Uncharacterized protein</fullName>
    </submittedName>
</protein>
<dbReference type="InterPro" id="IPR008042">
    <property type="entry name" value="Retrotrans_Pao"/>
</dbReference>
<dbReference type="OMA" id="YVDICVI"/>
<proteinExistence type="predicted"/>
<sequence>MLGMTAPNEQGVCVSDKNECSLIMANGNNYNSICFLNNLDTLVIQNRCFLFYKTGFRFKEYENFKALSTEILNDAKMDLRQWEHTTVGTSGVGYYPYRGLDGDSDCAPQDSSIKTTTMVLGLVWDKEEDSLSCKVKIADLPDKLTKREILSRIQKIFDPIGFTCPATLQPKILLQEAWTHKMEWDTELSQEMQLKFRSWCEEIECLTKIKIPRWASLSSCLPEDLQFHVFCDASQVAYACVVYARVRIGDEVEVHLLQAKSRVAPLKKMTIPRLEL</sequence>
<comment type="caution">
    <text evidence="1">The sequence shown here is derived from an EMBL/GenBank/DDBJ whole genome shotgun (WGS) entry which is preliminary data.</text>
</comment>
<reference evidence="1 2" key="1">
    <citation type="submission" date="2015-12" db="EMBL/GenBank/DDBJ databases">
        <title>The genome of Folsomia candida.</title>
        <authorList>
            <person name="Faddeeva A."/>
            <person name="Derks M.F."/>
            <person name="Anvar Y."/>
            <person name="Smit S."/>
            <person name="Van Straalen N."/>
            <person name="Roelofs D."/>
        </authorList>
    </citation>
    <scope>NUCLEOTIDE SEQUENCE [LARGE SCALE GENOMIC DNA]</scope>
    <source>
        <strain evidence="1 2">VU population</strain>
        <tissue evidence="1">Whole body</tissue>
    </source>
</reference>
<evidence type="ECO:0000313" key="2">
    <source>
        <dbReference type="Proteomes" id="UP000198287"/>
    </source>
</evidence>
<gene>
    <name evidence="1" type="ORF">Fcan01_28348</name>
</gene>
<keyword evidence="2" id="KW-1185">Reference proteome</keyword>
<dbReference type="EMBL" id="LNIX01000069">
    <property type="protein sequence ID" value="OXA36875.1"/>
    <property type="molecule type" value="Genomic_DNA"/>
</dbReference>
<dbReference type="Proteomes" id="UP000198287">
    <property type="component" value="Unassembled WGS sequence"/>
</dbReference>